<organism evidence="1 2">
    <name type="scientific">Aegilops tauschii subsp. strangulata</name>
    <name type="common">Goatgrass</name>
    <dbReference type="NCBI Taxonomy" id="200361"/>
    <lineage>
        <taxon>Eukaryota</taxon>
        <taxon>Viridiplantae</taxon>
        <taxon>Streptophyta</taxon>
        <taxon>Embryophyta</taxon>
        <taxon>Tracheophyta</taxon>
        <taxon>Spermatophyta</taxon>
        <taxon>Magnoliopsida</taxon>
        <taxon>Liliopsida</taxon>
        <taxon>Poales</taxon>
        <taxon>Poaceae</taxon>
        <taxon>BOP clade</taxon>
        <taxon>Pooideae</taxon>
        <taxon>Triticodae</taxon>
        <taxon>Triticeae</taxon>
        <taxon>Triticinae</taxon>
        <taxon>Aegilops</taxon>
    </lineage>
</organism>
<reference evidence="2" key="2">
    <citation type="journal article" date="2017" name="Nat. Plants">
        <title>The Aegilops tauschii genome reveals multiple impacts of transposons.</title>
        <authorList>
            <person name="Zhao G."/>
            <person name="Zou C."/>
            <person name="Li K."/>
            <person name="Wang K."/>
            <person name="Li T."/>
            <person name="Gao L."/>
            <person name="Zhang X."/>
            <person name="Wang H."/>
            <person name="Yang Z."/>
            <person name="Liu X."/>
            <person name="Jiang W."/>
            <person name="Mao L."/>
            <person name="Kong X."/>
            <person name="Jiao Y."/>
            <person name="Jia J."/>
        </authorList>
    </citation>
    <scope>NUCLEOTIDE SEQUENCE [LARGE SCALE GENOMIC DNA]</scope>
    <source>
        <strain evidence="2">cv. AL8/78</strain>
    </source>
</reference>
<protein>
    <submittedName>
        <fullName evidence="1">Uncharacterized protein</fullName>
    </submittedName>
</protein>
<name>A0A453LXI8_AEGTS</name>
<sequence>GEGASSSGCCAPRPAWSPGVSSVAGTGSKRHRVRYYQSVISVKTAVQSGESFVHLT</sequence>
<reference evidence="1" key="5">
    <citation type="journal article" date="2021" name="G3 (Bethesda)">
        <title>Aegilops tauschii genome assembly Aet v5.0 features greater sequence contiguity and improved annotation.</title>
        <authorList>
            <person name="Wang L."/>
            <person name="Zhu T."/>
            <person name="Rodriguez J.C."/>
            <person name="Deal K.R."/>
            <person name="Dubcovsky J."/>
            <person name="McGuire P.E."/>
            <person name="Lux T."/>
            <person name="Spannagl M."/>
            <person name="Mayer K.F.X."/>
            <person name="Baldrich P."/>
            <person name="Meyers B.C."/>
            <person name="Huo N."/>
            <person name="Gu Y.Q."/>
            <person name="Zhou H."/>
            <person name="Devos K.M."/>
            <person name="Bennetzen J.L."/>
            <person name="Unver T."/>
            <person name="Budak H."/>
            <person name="Gulick P.J."/>
            <person name="Galiba G."/>
            <person name="Kalapos B."/>
            <person name="Nelson D.R."/>
            <person name="Li P."/>
            <person name="You F.M."/>
            <person name="Luo M.C."/>
            <person name="Dvorak J."/>
        </authorList>
    </citation>
    <scope>NUCLEOTIDE SEQUENCE [LARGE SCALE GENOMIC DNA]</scope>
    <source>
        <strain evidence="1">cv. AL8/78</strain>
    </source>
</reference>
<evidence type="ECO:0000313" key="2">
    <source>
        <dbReference type="Proteomes" id="UP000015105"/>
    </source>
</evidence>
<reference evidence="2" key="1">
    <citation type="journal article" date="2014" name="Science">
        <title>Ancient hybridizations among the ancestral genomes of bread wheat.</title>
        <authorList>
            <consortium name="International Wheat Genome Sequencing Consortium,"/>
            <person name="Marcussen T."/>
            <person name="Sandve S.R."/>
            <person name="Heier L."/>
            <person name="Spannagl M."/>
            <person name="Pfeifer M."/>
            <person name="Jakobsen K.S."/>
            <person name="Wulff B.B."/>
            <person name="Steuernagel B."/>
            <person name="Mayer K.F."/>
            <person name="Olsen O.A."/>
        </authorList>
    </citation>
    <scope>NUCLEOTIDE SEQUENCE [LARGE SCALE GENOMIC DNA]</scope>
    <source>
        <strain evidence="2">cv. AL8/78</strain>
    </source>
</reference>
<proteinExistence type="predicted"/>
<dbReference type="Proteomes" id="UP000015105">
    <property type="component" value="Chromosome 5D"/>
</dbReference>
<dbReference type="Gramene" id="AET5Gv20943600.5">
    <property type="protein sequence ID" value="AET5Gv20943600.5"/>
    <property type="gene ID" value="AET5Gv20943600"/>
</dbReference>
<dbReference type="AlphaFoldDB" id="A0A453LXI8"/>
<reference evidence="1" key="3">
    <citation type="journal article" date="2017" name="Nature">
        <title>Genome sequence of the progenitor of the wheat D genome Aegilops tauschii.</title>
        <authorList>
            <person name="Luo M.C."/>
            <person name="Gu Y.Q."/>
            <person name="Puiu D."/>
            <person name="Wang H."/>
            <person name="Twardziok S.O."/>
            <person name="Deal K.R."/>
            <person name="Huo N."/>
            <person name="Zhu T."/>
            <person name="Wang L."/>
            <person name="Wang Y."/>
            <person name="McGuire P.E."/>
            <person name="Liu S."/>
            <person name="Long H."/>
            <person name="Ramasamy R.K."/>
            <person name="Rodriguez J.C."/>
            <person name="Van S.L."/>
            <person name="Yuan L."/>
            <person name="Wang Z."/>
            <person name="Xia Z."/>
            <person name="Xiao L."/>
            <person name="Anderson O.D."/>
            <person name="Ouyang S."/>
            <person name="Liang Y."/>
            <person name="Zimin A.V."/>
            <person name="Pertea G."/>
            <person name="Qi P."/>
            <person name="Bennetzen J.L."/>
            <person name="Dai X."/>
            <person name="Dawson M.W."/>
            <person name="Muller H.G."/>
            <person name="Kugler K."/>
            <person name="Rivarola-Duarte L."/>
            <person name="Spannagl M."/>
            <person name="Mayer K.F.X."/>
            <person name="Lu F.H."/>
            <person name="Bevan M.W."/>
            <person name="Leroy P."/>
            <person name="Li P."/>
            <person name="You F.M."/>
            <person name="Sun Q."/>
            <person name="Liu Z."/>
            <person name="Lyons E."/>
            <person name="Wicker T."/>
            <person name="Salzberg S.L."/>
            <person name="Devos K.M."/>
            <person name="Dvorak J."/>
        </authorList>
    </citation>
    <scope>NUCLEOTIDE SEQUENCE [LARGE SCALE GENOMIC DNA]</scope>
    <source>
        <strain evidence="1">cv. AL8/78</strain>
    </source>
</reference>
<evidence type="ECO:0000313" key="1">
    <source>
        <dbReference type="EnsemblPlants" id="AET5Gv20943600.5"/>
    </source>
</evidence>
<reference evidence="1" key="4">
    <citation type="submission" date="2019-03" db="UniProtKB">
        <authorList>
            <consortium name="EnsemblPlants"/>
        </authorList>
    </citation>
    <scope>IDENTIFICATION</scope>
</reference>
<keyword evidence="2" id="KW-1185">Reference proteome</keyword>
<dbReference type="EnsemblPlants" id="AET5Gv20943600.5">
    <property type="protein sequence ID" value="AET5Gv20943600.5"/>
    <property type="gene ID" value="AET5Gv20943600"/>
</dbReference>
<accession>A0A453LXI8</accession>